<keyword evidence="3" id="KW-1185">Reference proteome</keyword>
<dbReference type="Pfam" id="PF19802">
    <property type="entry name" value="DUF6285"/>
    <property type="match status" value="1"/>
</dbReference>
<dbReference type="EMBL" id="CP029352">
    <property type="protein sequence ID" value="AWK85568.1"/>
    <property type="molecule type" value="Genomic_DNA"/>
</dbReference>
<dbReference type="AlphaFoldDB" id="A0A2S2CM24"/>
<proteinExistence type="predicted"/>
<evidence type="ECO:0000313" key="2">
    <source>
        <dbReference type="EMBL" id="AWK85568.1"/>
    </source>
</evidence>
<dbReference type="InterPro" id="IPR046252">
    <property type="entry name" value="DUF6285"/>
</dbReference>
<reference evidence="3" key="1">
    <citation type="submission" date="2018-05" db="EMBL/GenBank/DDBJ databases">
        <title>Azospirillum thermophila sp. nov., a novel isolated from hot spring.</title>
        <authorList>
            <person name="Zhao Z."/>
        </authorList>
    </citation>
    <scope>NUCLEOTIDE SEQUENCE [LARGE SCALE GENOMIC DNA]</scope>
    <source>
        <strain evidence="3">CFH 70021</strain>
    </source>
</reference>
<dbReference type="RefSeq" id="WP_109324890.1">
    <property type="nucleotide sequence ID" value="NZ_CP029352.1"/>
</dbReference>
<name>A0A2S2CM24_9PROT</name>
<feature type="domain" description="DUF6285" evidence="1">
    <location>
        <begin position="24"/>
        <end position="125"/>
    </location>
</feature>
<dbReference type="KEGG" id="azz:DEW08_04760"/>
<gene>
    <name evidence="2" type="ORF">DEW08_04760</name>
</gene>
<evidence type="ECO:0000313" key="3">
    <source>
        <dbReference type="Proteomes" id="UP000245629"/>
    </source>
</evidence>
<evidence type="ECO:0000259" key="1">
    <source>
        <dbReference type="Pfam" id="PF19802"/>
    </source>
</evidence>
<organism evidence="2 3">
    <name type="scientific">Azospirillum thermophilum</name>
    <dbReference type="NCBI Taxonomy" id="2202148"/>
    <lineage>
        <taxon>Bacteria</taxon>
        <taxon>Pseudomonadati</taxon>
        <taxon>Pseudomonadota</taxon>
        <taxon>Alphaproteobacteria</taxon>
        <taxon>Rhodospirillales</taxon>
        <taxon>Azospirillaceae</taxon>
        <taxon>Azospirillum</taxon>
    </lineage>
</organism>
<accession>A0A2S2CM24</accession>
<dbReference type="Proteomes" id="UP000245629">
    <property type="component" value="Chromosome 1"/>
</dbReference>
<dbReference type="OrthoDB" id="8480752at2"/>
<protein>
    <submittedName>
        <fullName evidence="2">Acyl-CoA dehydrogenase</fullName>
    </submittedName>
</protein>
<sequence length="131" mass="13977">MRTSPDARGLLEIAAATLRSEVLPHVAPEARYAALMVANALAIAGRELKSLDEAGHVMVAALAPLYGEDADDSLSGEDLRKRVEALQHRLCIEIAAGDFDQDGQEVLMDSLEAIVRARLTISNPKMLAADG</sequence>